<dbReference type="EMBL" id="QPKV01000002">
    <property type="protein sequence ID" value="RDC57750.1"/>
    <property type="molecule type" value="Genomic_DNA"/>
</dbReference>
<proteinExistence type="predicted"/>
<gene>
    <name evidence="1" type="ORF">DU508_01980</name>
</gene>
<protein>
    <recommendedName>
        <fullName evidence="3">DUF2281 domain-containing protein</fullName>
    </recommendedName>
</protein>
<comment type="caution">
    <text evidence="1">The sequence shown here is derived from an EMBL/GenBank/DDBJ whole genome shotgun (WGS) entry which is preliminary data.</text>
</comment>
<reference evidence="1 2" key="1">
    <citation type="submission" date="2018-07" db="EMBL/GenBank/DDBJ databases">
        <title>Pedobacter sp. nov., isolated from soil.</title>
        <authorList>
            <person name="Zhou L.Y."/>
            <person name="Du Z.J."/>
        </authorList>
    </citation>
    <scope>NUCLEOTIDE SEQUENCE [LARGE SCALE GENOMIC DNA]</scope>
    <source>
        <strain evidence="1 2">JDX94</strain>
    </source>
</reference>
<evidence type="ECO:0008006" key="3">
    <source>
        <dbReference type="Google" id="ProtNLM"/>
    </source>
</evidence>
<dbReference type="AlphaFoldDB" id="A0A369PZT7"/>
<evidence type="ECO:0000313" key="2">
    <source>
        <dbReference type="Proteomes" id="UP000253961"/>
    </source>
</evidence>
<evidence type="ECO:0000313" key="1">
    <source>
        <dbReference type="EMBL" id="RDC57750.1"/>
    </source>
</evidence>
<keyword evidence="2" id="KW-1185">Reference proteome</keyword>
<sequence>MIFFDKKNKPYFNKYFEFIFGNLCLNKLYISYIYTIVINNMTEIILKDDIEQSKIDALLFFLKSWDIDVELKTTVSKKTTKSKEFSLSKGIWSDYEINADELRDKAWRK</sequence>
<organism evidence="1 2">
    <name type="scientific">Pedobacter chinensis</name>
    <dbReference type="NCBI Taxonomy" id="2282421"/>
    <lineage>
        <taxon>Bacteria</taxon>
        <taxon>Pseudomonadati</taxon>
        <taxon>Bacteroidota</taxon>
        <taxon>Sphingobacteriia</taxon>
        <taxon>Sphingobacteriales</taxon>
        <taxon>Sphingobacteriaceae</taxon>
        <taxon>Pedobacter</taxon>
    </lineage>
</organism>
<dbReference type="Proteomes" id="UP000253961">
    <property type="component" value="Unassembled WGS sequence"/>
</dbReference>
<name>A0A369PZT7_9SPHI</name>
<accession>A0A369PZT7</accession>